<dbReference type="PANTHER" id="PTHR10602:SF0">
    <property type="entry name" value="EUKARYOTIC TRANSLATION INITIATION FACTOR 2 SUBUNIT 1"/>
    <property type="match status" value="1"/>
</dbReference>
<comment type="similarity">
    <text evidence="1">Belongs to the eIF-2-alpha family.</text>
</comment>
<dbReference type="GO" id="GO:0043022">
    <property type="term" value="F:ribosome binding"/>
    <property type="evidence" value="ECO:0007669"/>
    <property type="project" value="TreeGrafter"/>
</dbReference>
<evidence type="ECO:0000313" key="6">
    <source>
        <dbReference type="Proteomes" id="UP000577419"/>
    </source>
</evidence>
<dbReference type="AlphaFoldDB" id="A0A7J4IUS1"/>
<dbReference type="InterPro" id="IPR024055">
    <property type="entry name" value="TIF2_asu_C"/>
</dbReference>
<dbReference type="Gene3D" id="1.10.150.190">
    <property type="entry name" value="Translation initiation factor 2, subunit 1, domain 2"/>
    <property type="match status" value="1"/>
</dbReference>
<evidence type="ECO:0000256" key="1">
    <source>
        <dbReference type="ARBA" id="ARBA00007223"/>
    </source>
</evidence>
<comment type="caution">
    <text evidence="5">The sequence shown here is derived from an EMBL/GenBank/DDBJ whole genome shotgun (WGS) entry which is preliminary data.</text>
</comment>
<dbReference type="InterPro" id="IPR011488">
    <property type="entry name" value="TIF_2_asu"/>
</dbReference>
<dbReference type="PANTHER" id="PTHR10602">
    <property type="entry name" value="EUKARYOTIC TRANSLATION INITIATION FACTOR 2 SUBUNIT 1"/>
    <property type="match status" value="1"/>
</dbReference>
<dbReference type="InterPro" id="IPR012340">
    <property type="entry name" value="NA-bd_OB-fold"/>
</dbReference>
<dbReference type="CDD" id="cd04452">
    <property type="entry name" value="S1_IF2_alpha"/>
    <property type="match status" value="1"/>
</dbReference>
<dbReference type="GO" id="GO:0003723">
    <property type="term" value="F:RNA binding"/>
    <property type="evidence" value="ECO:0007669"/>
    <property type="project" value="InterPro"/>
</dbReference>
<name>A0A7J4IUS1_9ARCH</name>
<gene>
    <name evidence="5" type="ORF">HA237_01880</name>
</gene>
<evidence type="ECO:0000259" key="4">
    <source>
        <dbReference type="PROSITE" id="PS50126"/>
    </source>
</evidence>
<evidence type="ECO:0000256" key="2">
    <source>
        <dbReference type="ARBA" id="ARBA00022540"/>
    </source>
</evidence>
<dbReference type="Gene3D" id="3.30.70.1130">
    <property type="entry name" value="EIF_2_alpha"/>
    <property type="match status" value="1"/>
</dbReference>
<dbReference type="GO" id="GO:0003743">
    <property type="term" value="F:translation initiation factor activity"/>
    <property type="evidence" value="ECO:0007669"/>
    <property type="project" value="UniProtKB-KW"/>
</dbReference>
<dbReference type="Pfam" id="PF07541">
    <property type="entry name" value="EIF_2_alpha"/>
    <property type="match status" value="1"/>
</dbReference>
<sequence>MPDLPEVGEIVVCKITKILDYGVFTELSEYNSIQGFVHISQVSSSWVKNIRNFVKENQLRAAQVLNIDTQKNQIDLSFNKVSAGLQRAKIEEWKQAKRSQKLIEVLAKQNNTSFDAAWKEVAEPLLEKYETLYDAFQGVLLEKEPALSGIDKKWVKPLVELVEKNIEVPTKTVKGVLTLSSSAYNGVELIKSALMQAQSVSKDAEIDIYYVGSGKYMVKVSSFDYKVAERVLKQVGETAIDSIKAAKGFGDLSRMN</sequence>
<dbReference type="SMART" id="SM00316">
    <property type="entry name" value="S1"/>
    <property type="match status" value="1"/>
</dbReference>
<dbReference type="SUPFAM" id="SSF50249">
    <property type="entry name" value="Nucleic acid-binding proteins"/>
    <property type="match status" value="1"/>
</dbReference>
<dbReference type="Gene3D" id="2.40.50.140">
    <property type="entry name" value="Nucleic acid-binding proteins"/>
    <property type="match status" value="1"/>
</dbReference>
<reference evidence="6" key="1">
    <citation type="journal article" date="2020" name="bioRxiv">
        <title>A rank-normalized archaeal taxonomy based on genome phylogeny resolves widespread incomplete and uneven classifications.</title>
        <authorList>
            <person name="Rinke C."/>
            <person name="Chuvochina M."/>
            <person name="Mussig A.J."/>
            <person name="Chaumeil P.-A."/>
            <person name="Waite D.W."/>
            <person name="Whitman W.B."/>
            <person name="Parks D.H."/>
            <person name="Hugenholtz P."/>
        </authorList>
    </citation>
    <scope>NUCLEOTIDE SEQUENCE [LARGE SCALE GENOMIC DNA]</scope>
</reference>
<dbReference type="PROSITE" id="PS50126">
    <property type="entry name" value="S1"/>
    <property type="match status" value="1"/>
</dbReference>
<dbReference type="SUPFAM" id="SSF116742">
    <property type="entry name" value="eIF2alpha middle domain-like"/>
    <property type="match status" value="1"/>
</dbReference>
<dbReference type="SUPFAM" id="SSF110993">
    <property type="entry name" value="eIF-2-alpha, C-terminal domain"/>
    <property type="match status" value="1"/>
</dbReference>
<evidence type="ECO:0000313" key="5">
    <source>
        <dbReference type="EMBL" id="HIH08099.1"/>
    </source>
</evidence>
<dbReference type="InterPro" id="IPR003029">
    <property type="entry name" value="S1_domain"/>
</dbReference>
<keyword evidence="3" id="KW-0648">Protein biosynthesis</keyword>
<dbReference type="InterPro" id="IPR024054">
    <property type="entry name" value="TIF2_asu_middle_sf"/>
</dbReference>
<evidence type="ECO:0000256" key="3">
    <source>
        <dbReference type="ARBA" id="ARBA00022917"/>
    </source>
</evidence>
<feature type="domain" description="S1 motif" evidence="4">
    <location>
        <begin position="8"/>
        <end position="79"/>
    </location>
</feature>
<dbReference type="Proteomes" id="UP000577419">
    <property type="component" value="Unassembled WGS sequence"/>
</dbReference>
<protein>
    <submittedName>
        <fullName evidence="5">Translation initiation factor IF-2 subunit alpha</fullName>
    </submittedName>
</protein>
<proteinExistence type="inferred from homology"/>
<dbReference type="Pfam" id="PF00575">
    <property type="entry name" value="S1"/>
    <property type="match status" value="1"/>
</dbReference>
<dbReference type="InterPro" id="IPR044126">
    <property type="entry name" value="S1_IF2_alpha"/>
</dbReference>
<keyword evidence="2 5" id="KW-0396">Initiation factor</keyword>
<accession>A0A7J4IUS1</accession>
<dbReference type="EMBL" id="DUFG01000013">
    <property type="protein sequence ID" value="HIH08099.1"/>
    <property type="molecule type" value="Genomic_DNA"/>
</dbReference>
<organism evidence="5 6">
    <name type="scientific">Candidatus Iainarchaeum sp</name>
    <dbReference type="NCBI Taxonomy" id="3101447"/>
    <lineage>
        <taxon>Archaea</taxon>
        <taxon>Candidatus Iainarchaeota</taxon>
        <taxon>Candidatus Iainarchaeia</taxon>
        <taxon>Candidatus Iainarchaeales</taxon>
        <taxon>Candidatus Iainarchaeaceae</taxon>
        <taxon>Candidatus Iainarchaeum</taxon>
    </lineage>
</organism>